<name>A0A699TB65_TANCI</name>
<evidence type="ECO:0000313" key="2">
    <source>
        <dbReference type="EMBL" id="GFD06441.1"/>
    </source>
</evidence>
<feature type="non-terminal residue" evidence="2">
    <location>
        <position position="1"/>
    </location>
</feature>
<accession>A0A699TB65</accession>
<comment type="caution">
    <text evidence="2">The sequence shown here is derived from an EMBL/GenBank/DDBJ whole genome shotgun (WGS) entry which is preliminary data.</text>
</comment>
<proteinExistence type="predicted"/>
<organism evidence="2">
    <name type="scientific">Tanacetum cinerariifolium</name>
    <name type="common">Dalmatian daisy</name>
    <name type="synonym">Chrysanthemum cinerariifolium</name>
    <dbReference type="NCBI Taxonomy" id="118510"/>
    <lineage>
        <taxon>Eukaryota</taxon>
        <taxon>Viridiplantae</taxon>
        <taxon>Streptophyta</taxon>
        <taxon>Embryophyta</taxon>
        <taxon>Tracheophyta</taxon>
        <taxon>Spermatophyta</taxon>
        <taxon>Magnoliopsida</taxon>
        <taxon>eudicotyledons</taxon>
        <taxon>Gunneridae</taxon>
        <taxon>Pentapetalae</taxon>
        <taxon>asterids</taxon>
        <taxon>campanulids</taxon>
        <taxon>Asterales</taxon>
        <taxon>Asteraceae</taxon>
        <taxon>Asteroideae</taxon>
        <taxon>Anthemideae</taxon>
        <taxon>Anthemidinae</taxon>
        <taxon>Tanacetum</taxon>
    </lineage>
</organism>
<gene>
    <name evidence="2" type="ORF">Tci_878410</name>
</gene>
<dbReference type="EMBL" id="BKCJ011225024">
    <property type="protein sequence ID" value="GFD06441.1"/>
    <property type="molecule type" value="Genomic_DNA"/>
</dbReference>
<feature type="region of interest" description="Disordered" evidence="1">
    <location>
        <begin position="1"/>
        <end position="72"/>
    </location>
</feature>
<reference evidence="2" key="1">
    <citation type="journal article" date="2019" name="Sci. Rep.">
        <title>Draft genome of Tanacetum cinerariifolium, the natural source of mosquito coil.</title>
        <authorList>
            <person name="Yamashiro T."/>
            <person name="Shiraishi A."/>
            <person name="Satake H."/>
            <person name="Nakayama K."/>
        </authorList>
    </citation>
    <scope>NUCLEOTIDE SEQUENCE</scope>
</reference>
<dbReference type="AlphaFoldDB" id="A0A699TB65"/>
<evidence type="ECO:0000256" key="1">
    <source>
        <dbReference type="SAM" id="MobiDB-lite"/>
    </source>
</evidence>
<feature type="compositionally biased region" description="Polar residues" evidence="1">
    <location>
        <begin position="1"/>
        <end position="12"/>
    </location>
</feature>
<sequence length="133" mass="13741">TNGKLSTTSSTERGGSPGSSRAASSEIPVTPPSNRPLGSMKASRPRAAEKTPATRSTIPPVDESVAKSAFLPPSPGTSTCMWCTCADSRIMRFKSAAVRLGKYDLSTAATPAVTGEAMLVPLSEPYLLPGSVE</sequence>
<protein>
    <submittedName>
        <fullName evidence="2">Uncharacterized protein</fullName>
    </submittedName>
</protein>